<feature type="domain" description="Ribosomal RNA-processing protein 7 C-terminal" evidence="3">
    <location>
        <begin position="412"/>
        <end position="501"/>
    </location>
</feature>
<feature type="compositionally biased region" description="Basic residues" evidence="2">
    <location>
        <begin position="328"/>
        <end position="337"/>
    </location>
</feature>
<dbReference type="Gene3D" id="6.10.250.1770">
    <property type="match status" value="1"/>
</dbReference>
<feature type="region of interest" description="Disordered" evidence="2">
    <location>
        <begin position="294"/>
        <end position="337"/>
    </location>
</feature>
<evidence type="ECO:0008006" key="7">
    <source>
        <dbReference type="Google" id="ProtNLM"/>
    </source>
</evidence>
<dbReference type="EMBL" id="CP046234">
    <property type="protein sequence ID" value="WFD45389.1"/>
    <property type="molecule type" value="Genomic_DNA"/>
</dbReference>
<proteinExistence type="inferred from homology"/>
<feature type="region of interest" description="Disordered" evidence="2">
    <location>
        <begin position="100"/>
        <end position="136"/>
    </location>
</feature>
<dbReference type="InterPro" id="IPR040447">
    <property type="entry name" value="RRM_Rrp7"/>
</dbReference>
<evidence type="ECO:0000313" key="5">
    <source>
        <dbReference type="EMBL" id="WFD45389.1"/>
    </source>
</evidence>
<dbReference type="Pfam" id="PF12923">
    <property type="entry name" value="RRP7"/>
    <property type="match status" value="1"/>
</dbReference>
<sequence length="501" mass="55996">MEHDFARAGVRLALVVRQLEGEHVGRGRGRERLTELGELRDLVLQQAVVVEHLPLLLELDVPKRRDVVVLEVLHLVQRERVVPVALPPRLGRDRARVERAVANRGAHRPHRRSDRQPTRHGGRRTRNGGVRPPQNFCAATSRMTSVAGFDVLRVQYAPAAGKKRATHDMYVRSHTGAASDALPGGRTLFVVNLPPDASRGTLRDLFRKAGAIESVVLHDVRTRMDAGDADSDDEAEEDAAWENDVAPHTSAAQAKRGPPRVHPLPALVPNVLLTSGSSAHIVFLDDSSLDRAMQMPQRSATKPFSWPQPGETPKEEDDDEEGGEGGGARKRRAPRKRHETRLVGLPYLLERYRRLRPDGAVVKQHVDSAIARYAWIREHPQWLLEQRKAGDQTTSAGVGIEGVSVGPDGELLDADGFTIVQKGNKYGRSGGDENTFAAITPEFEEMLRANPEKKKSKELTDFYRFQFREKKRQQFAALRAQFEADKQKIAQRKASMRFKPY</sequence>
<organism evidence="5 6">
    <name type="scientific">Malassezia furfur</name>
    <name type="common">Pityriasis versicolor infection agent</name>
    <name type="synonym">Pityrosporum furfur</name>
    <dbReference type="NCBI Taxonomy" id="55194"/>
    <lineage>
        <taxon>Eukaryota</taxon>
        <taxon>Fungi</taxon>
        <taxon>Dikarya</taxon>
        <taxon>Basidiomycota</taxon>
        <taxon>Ustilaginomycotina</taxon>
        <taxon>Malasseziomycetes</taxon>
        <taxon>Malasseziales</taxon>
        <taxon>Malasseziaceae</taxon>
        <taxon>Malassezia</taxon>
    </lineage>
</organism>
<evidence type="ECO:0000259" key="3">
    <source>
        <dbReference type="Pfam" id="PF12923"/>
    </source>
</evidence>
<reference evidence="5 6" key="1">
    <citation type="journal article" date="2020" name="Elife">
        <title>Loss of centromere function drives karyotype evolution in closely related Malassezia species.</title>
        <authorList>
            <person name="Sankaranarayanan S.R."/>
            <person name="Ianiri G."/>
            <person name="Coelho M.A."/>
            <person name="Reza M.H."/>
            <person name="Thimmappa B.C."/>
            <person name="Ganguly P."/>
            <person name="Vadnala R.N."/>
            <person name="Sun S."/>
            <person name="Siddharthan R."/>
            <person name="Tellgren-Roth C."/>
            <person name="Dawson T.L."/>
            <person name="Heitman J."/>
            <person name="Sanyal K."/>
        </authorList>
    </citation>
    <scope>NUCLEOTIDE SEQUENCE [LARGE SCALE GENOMIC DNA]</scope>
    <source>
        <strain evidence="5">CBS14141</strain>
    </source>
</reference>
<dbReference type="InterPro" id="IPR040446">
    <property type="entry name" value="RRP7"/>
</dbReference>
<feature type="compositionally biased region" description="Acidic residues" evidence="2">
    <location>
        <begin position="314"/>
        <end position="323"/>
    </location>
</feature>
<dbReference type="SUPFAM" id="SSF54928">
    <property type="entry name" value="RNA-binding domain, RBD"/>
    <property type="match status" value="1"/>
</dbReference>
<dbReference type="PANTHER" id="PTHR13191">
    <property type="entry name" value="RIBOSOMAL RNA PROCESSING PROTEIN 7-RELATED"/>
    <property type="match status" value="1"/>
</dbReference>
<dbReference type="InterPro" id="IPR035979">
    <property type="entry name" value="RBD_domain_sf"/>
</dbReference>
<dbReference type="InterPro" id="IPR012677">
    <property type="entry name" value="Nucleotide-bd_a/b_plait_sf"/>
</dbReference>
<gene>
    <name evidence="5" type="ORF">GLX27_000009</name>
</gene>
<name>A0ABY8EHQ8_MALFU</name>
<dbReference type="Proteomes" id="UP000818624">
    <property type="component" value="Chromosome 1"/>
</dbReference>
<dbReference type="PANTHER" id="PTHR13191:SF0">
    <property type="entry name" value="RIBOSOMAL RNA-PROCESSING PROTEIN 7 HOMOLOG A-RELATED"/>
    <property type="match status" value="1"/>
</dbReference>
<evidence type="ECO:0000259" key="4">
    <source>
        <dbReference type="Pfam" id="PF17799"/>
    </source>
</evidence>
<evidence type="ECO:0000256" key="1">
    <source>
        <dbReference type="ARBA" id="ARBA00006110"/>
    </source>
</evidence>
<evidence type="ECO:0000313" key="6">
    <source>
        <dbReference type="Proteomes" id="UP000818624"/>
    </source>
</evidence>
<feature type="domain" description="Rrp7 RRM-like N-terminal" evidence="4">
    <location>
        <begin position="146"/>
        <end position="220"/>
    </location>
</feature>
<dbReference type="Pfam" id="PF17799">
    <property type="entry name" value="RRM_Rrp7"/>
    <property type="match status" value="1"/>
</dbReference>
<dbReference type="InterPro" id="IPR024326">
    <property type="entry name" value="RRP7_C"/>
</dbReference>
<protein>
    <recommendedName>
        <fullName evidence="7">Ribosomal RNA-processing protein 7</fullName>
    </recommendedName>
</protein>
<evidence type="ECO:0000256" key="2">
    <source>
        <dbReference type="SAM" id="MobiDB-lite"/>
    </source>
</evidence>
<accession>A0ABY8EHQ8</accession>
<keyword evidence="6" id="KW-1185">Reference proteome</keyword>
<comment type="similarity">
    <text evidence="1">Belongs to the RRP7 family.</text>
</comment>
<feature type="compositionally biased region" description="Basic residues" evidence="2">
    <location>
        <begin position="105"/>
        <end position="126"/>
    </location>
</feature>
<dbReference type="Gene3D" id="3.30.70.330">
    <property type="match status" value="1"/>
</dbReference>
<dbReference type="CDD" id="cd12950">
    <property type="entry name" value="RRP7_Rrp7p"/>
    <property type="match status" value="1"/>
</dbReference>